<dbReference type="Proteomes" id="UP000053257">
    <property type="component" value="Unassembled WGS sequence"/>
</dbReference>
<evidence type="ECO:0000256" key="1">
    <source>
        <dbReference type="SAM" id="MobiDB-lite"/>
    </source>
</evidence>
<reference evidence="2 3" key="1">
    <citation type="journal article" date="2014" name="PLoS Genet.">
        <title>Analysis of the Phlebiopsis gigantea genome, transcriptome and secretome provides insight into its pioneer colonization strategies of wood.</title>
        <authorList>
            <person name="Hori C."/>
            <person name="Ishida T."/>
            <person name="Igarashi K."/>
            <person name="Samejima M."/>
            <person name="Suzuki H."/>
            <person name="Master E."/>
            <person name="Ferreira P."/>
            <person name="Ruiz-Duenas F.J."/>
            <person name="Held B."/>
            <person name="Canessa P."/>
            <person name="Larrondo L.F."/>
            <person name="Schmoll M."/>
            <person name="Druzhinina I.S."/>
            <person name="Kubicek C.P."/>
            <person name="Gaskell J.A."/>
            <person name="Kersten P."/>
            <person name="St John F."/>
            <person name="Glasner J."/>
            <person name="Sabat G."/>
            <person name="Splinter BonDurant S."/>
            <person name="Syed K."/>
            <person name="Yadav J."/>
            <person name="Mgbeahuruike A.C."/>
            <person name="Kovalchuk A."/>
            <person name="Asiegbu F.O."/>
            <person name="Lackner G."/>
            <person name="Hoffmeister D."/>
            <person name="Rencoret J."/>
            <person name="Gutierrez A."/>
            <person name="Sun H."/>
            <person name="Lindquist E."/>
            <person name="Barry K."/>
            <person name="Riley R."/>
            <person name="Grigoriev I.V."/>
            <person name="Henrissat B."/>
            <person name="Kues U."/>
            <person name="Berka R.M."/>
            <person name="Martinez A.T."/>
            <person name="Covert S.F."/>
            <person name="Blanchette R.A."/>
            <person name="Cullen D."/>
        </authorList>
    </citation>
    <scope>NUCLEOTIDE SEQUENCE [LARGE SCALE GENOMIC DNA]</scope>
    <source>
        <strain evidence="2 3">11061_1 CR5-6</strain>
    </source>
</reference>
<dbReference type="HOGENOM" id="CLU_065614_1_0_1"/>
<feature type="compositionally biased region" description="Acidic residues" evidence="1">
    <location>
        <begin position="110"/>
        <end position="134"/>
    </location>
</feature>
<keyword evidence="3" id="KW-1185">Reference proteome</keyword>
<sequence>MSTKKVPPFYGSLKPPPAIPLVIMQTDLAPLTSSSLVPLSMLDLLPPPCAYAPLRHPSSKTTALKAHADRRPRSHAGTPLRASRGRTSSRITRAKRVTIDVTAGTSSEPGTDEDGDAVDEVDEDESLEEDQLEDDDIIMAPFMEDNGKIPKPAGEAGRPKRGGYALDEVLIAFGWVESELSAMKSFLHVLINKRLDEGKSYTQQSQDDLEAVVDEARKKFTKLELYDQEWPARDIIRARLKYTAGQAKKGVVGKRAGKNRAKTT</sequence>
<evidence type="ECO:0000313" key="2">
    <source>
        <dbReference type="EMBL" id="KIP01226.1"/>
    </source>
</evidence>
<dbReference type="STRING" id="745531.A0A0C3RP87"/>
<feature type="region of interest" description="Disordered" evidence="1">
    <location>
        <begin position="53"/>
        <end position="134"/>
    </location>
</feature>
<protein>
    <submittedName>
        <fullName evidence="2">Uncharacterized protein</fullName>
    </submittedName>
</protein>
<dbReference type="OrthoDB" id="2804180at2759"/>
<dbReference type="EMBL" id="KN840856">
    <property type="protein sequence ID" value="KIP01226.1"/>
    <property type="molecule type" value="Genomic_DNA"/>
</dbReference>
<evidence type="ECO:0000313" key="3">
    <source>
        <dbReference type="Proteomes" id="UP000053257"/>
    </source>
</evidence>
<dbReference type="AlphaFoldDB" id="A0A0C3RP87"/>
<name>A0A0C3RP87_PHLG1</name>
<gene>
    <name evidence="2" type="ORF">PHLGIDRAFT_123543</name>
</gene>
<accession>A0A0C3RP87</accession>
<organism evidence="2 3">
    <name type="scientific">Phlebiopsis gigantea (strain 11061_1 CR5-6)</name>
    <name type="common">White-rot fungus</name>
    <name type="synonym">Peniophora gigantea</name>
    <dbReference type="NCBI Taxonomy" id="745531"/>
    <lineage>
        <taxon>Eukaryota</taxon>
        <taxon>Fungi</taxon>
        <taxon>Dikarya</taxon>
        <taxon>Basidiomycota</taxon>
        <taxon>Agaricomycotina</taxon>
        <taxon>Agaricomycetes</taxon>
        <taxon>Polyporales</taxon>
        <taxon>Phanerochaetaceae</taxon>
        <taxon>Phlebiopsis</taxon>
    </lineage>
</organism>
<proteinExistence type="predicted"/>